<gene>
    <name evidence="7" type="ORF">GCM10017771_92570</name>
</gene>
<evidence type="ECO:0000259" key="6">
    <source>
        <dbReference type="Pfam" id="PF21036"/>
    </source>
</evidence>
<evidence type="ECO:0000256" key="3">
    <source>
        <dbReference type="ARBA" id="ARBA00022679"/>
    </source>
</evidence>
<dbReference type="GO" id="GO:0008194">
    <property type="term" value="F:UDP-glycosyltransferase activity"/>
    <property type="evidence" value="ECO:0007669"/>
    <property type="project" value="InterPro"/>
</dbReference>
<dbReference type="InterPro" id="IPR030953">
    <property type="entry name" value="Glycosyl_450act"/>
</dbReference>
<name>A0A918ZT76_9ACTN</name>
<dbReference type="InterPro" id="IPR010610">
    <property type="entry name" value="EryCIII-like_C"/>
</dbReference>
<dbReference type="InterPro" id="IPR048284">
    <property type="entry name" value="EryCIII-like_N"/>
</dbReference>
<evidence type="ECO:0000256" key="4">
    <source>
        <dbReference type="ARBA" id="ARBA00023194"/>
    </source>
</evidence>
<dbReference type="FunFam" id="3.40.50.2000:FF:000072">
    <property type="entry name" value="Glycosyl transferase"/>
    <property type="match status" value="1"/>
</dbReference>
<keyword evidence="2" id="KW-0328">Glycosyltransferase</keyword>
<comment type="caution">
    <text evidence="7">The sequence shown here is derived from an EMBL/GenBank/DDBJ whole genome shotgun (WGS) entry which is preliminary data.</text>
</comment>
<evidence type="ECO:0000256" key="1">
    <source>
        <dbReference type="ARBA" id="ARBA00006962"/>
    </source>
</evidence>
<organism evidence="7 8">
    <name type="scientific">Streptomyces capitiformicae</name>
    <dbReference type="NCBI Taxonomy" id="2014920"/>
    <lineage>
        <taxon>Bacteria</taxon>
        <taxon>Bacillati</taxon>
        <taxon>Actinomycetota</taxon>
        <taxon>Actinomycetes</taxon>
        <taxon>Kitasatosporales</taxon>
        <taxon>Streptomycetaceae</taxon>
        <taxon>Streptomyces</taxon>
    </lineage>
</organism>
<dbReference type="GO" id="GO:0016758">
    <property type="term" value="F:hexosyltransferase activity"/>
    <property type="evidence" value="ECO:0007669"/>
    <property type="project" value="UniProtKB-ARBA"/>
</dbReference>
<evidence type="ECO:0000256" key="2">
    <source>
        <dbReference type="ARBA" id="ARBA00022676"/>
    </source>
</evidence>
<reference evidence="7" key="1">
    <citation type="journal article" date="2014" name="Int. J. Syst. Evol. Microbiol.">
        <title>Complete genome sequence of Corynebacterium casei LMG S-19264T (=DSM 44701T), isolated from a smear-ripened cheese.</title>
        <authorList>
            <consortium name="US DOE Joint Genome Institute (JGI-PGF)"/>
            <person name="Walter F."/>
            <person name="Albersmeier A."/>
            <person name="Kalinowski J."/>
            <person name="Ruckert C."/>
        </authorList>
    </citation>
    <scope>NUCLEOTIDE SEQUENCE</scope>
    <source>
        <strain evidence="7">CGMCC 4.7403</strain>
    </source>
</reference>
<protein>
    <submittedName>
        <fullName evidence="7">Glycosyl transferase</fullName>
    </submittedName>
</protein>
<dbReference type="GO" id="GO:0017000">
    <property type="term" value="P:antibiotic biosynthetic process"/>
    <property type="evidence" value="ECO:0007669"/>
    <property type="project" value="UniProtKB-KW"/>
</dbReference>
<dbReference type="InterPro" id="IPR002213">
    <property type="entry name" value="UDP_glucos_trans"/>
</dbReference>
<dbReference type="Pfam" id="PF21036">
    <property type="entry name" value="EryCIII-like_N"/>
    <property type="match status" value="1"/>
</dbReference>
<keyword evidence="4" id="KW-0045">Antibiotic biosynthesis</keyword>
<dbReference type="PANTHER" id="PTHR48050">
    <property type="entry name" value="STEROL 3-BETA-GLUCOSYLTRANSFERASE"/>
    <property type="match status" value="1"/>
</dbReference>
<accession>A0A918ZT76</accession>
<keyword evidence="3 7" id="KW-0808">Transferase</keyword>
<dbReference type="Proteomes" id="UP000603227">
    <property type="component" value="Unassembled WGS sequence"/>
</dbReference>
<dbReference type="Pfam" id="PF06722">
    <property type="entry name" value="EryCIII-like_C"/>
    <property type="match status" value="1"/>
</dbReference>
<feature type="domain" description="Erythromycin biosynthesis protein CIII-like C-terminal" evidence="5">
    <location>
        <begin position="270"/>
        <end position="414"/>
    </location>
</feature>
<dbReference type="SUPFAM" id="SSF53756">
    <property type="entry name" value="UDP-Glycosyltransferase/glycogen phosphorylase"/>
    <property type="match status" value="1"/>
</dbReference>
<dbReference type="AlphaFoldDB" id="A0A918ZT76"/>
<keyword evidence="8" id="KW-1185">Reference proteome</keyword>
<evidence type="ECO:0000313" key="8">
    <source>
        <dbReference type="Proteomes" id="UP000603227"/>
    </source>
</evidence>
<dbReference type="NCBIfam" id="TIGR04516">
    <property type="entry name" value="glycosyl_450act"/>
    <property type="match status" value="1"/>
</dbReference>
<dbReference type="InterPro" id="IPR050426">
    <property type="entry name" value="Glycosyltransferase_28"/>
</dbReference>
<dbReference type="EMBL" id="BNAT01000071">
    <property type="protein sequence ID" value="GHE68806.1"/>
    <property type="molecule type" value="Genomic_DNA"/>
</dbReference>
<proteinExistence type="inferred from homology"/>
<comment type="similarity">
    <text evidence="1">Belongs to the glycosyltransferase 28 family.</text>
</comment>
<sequence length="418" mass="45647">MRVLFVTLSEKSHVYLTVPLAWALTAAGHEVRVASQPMATETITQAGLTAVPVGTDHGIHQGMSAYRDSQDYRTTNWSRCERDGPDGVDWAELKERYEVSVPYAFAVYNDSMIDDLAALARSWRPDLVIRDPLAYAGAVAARISGAAHARLMWCADVWGRTRHTYLDLMREQPEHERVDPLADWLTARSEPFGFSCDEEMLHGQATLSTLPAALSVPTASPELPMRHVPYNGRAVVWDWLREEAERPRVCLSLGTSNTEGYGGDYVSVPEILDALADDDVEVVAALLPAQREKLGTLPDNARAVDSVALHTLLPSCSAVIHHGGYGSFATAMAAGVPQLVLSTLVSDHELRGRALERTGAGAYLHHRDATAETVRDQIRRLVGKPEPAAAARRLRADCEAMPTPHAVVPALERLAAAR</sequence>
<dbReference type="Gene3D" id="3.40.50.2000">
    <property type="entry name" value="Glycogen Phosphorylase B"/>
    <property type="match status" value="2"/>
</dbReference>
<evidence type="ECO:0000313" key="7">
    <source>
        <dbReference type="EMBL" id="GHE68806.1"/>
    </source>
</evidence>
<dbReference type="CDD" id="cd03784">
    <property type="entry name" value="GT1_Gtf-like"/>
    <property type="match status" value="1"/>
</dbReference>
<evidence type="ECO:0000259" key="5">
    <source>
        <dbReference type="Pfam" id="PF06722"/>
    </source>
</evidence>
<dbReference type="PANTHER" id="PTHR48050:SF13">
    <property type="entry name" value="STEROL 3-BETA-GLUCOSYLTRANSFERASE UGT80A2"/>
    <property type="match status" value="1"/>
</dbReference>
<reference evidence="7" key="2">
    <citation type="submission" date="2020-09" db="EMBL/GenBank/DDBJ databases">
        <authorList>
            <person name="Sun Q."/>
            <person name="Zhou Y."/>
        </authorList>
    </citation>
    <scope>NUCLEOTIDE SEQUENCE</scope>
    <source>
        <strain evidence="7">CGMCC 4.7403</strain>
    </source>
</reference>
<feature type="domain" description="Erythromycin biosynthesis protein CIII-like N-terminal" evidence="6">
    <location>
        <begin position="22"/>
        <end position="254"/>
    </location>
</feature>